<name>A0A9Q9D9V6_ENSAD</name>
<dbReference type="OrthoDB" id="6196651at2"/>
<organism evidence="2 3">
    <name type="scientific">Ensifer adhaerens</name>
    <name type="common">Sinorhizobium morelense</name>
    <dbReference type="NCBI Taxonomy" id="106592"/>
    <lineage>
        <taxon>Bacteria</taxon>
        <taxon>Pseudomonadati</taxon>
        <taxon>Pseudomonadota</taxon>
        <taxon>Alphaproteobacteria</taxon>
        <taxon>Hyphomicrobiales</taxon>
        <taxon>Rhizobiaceae</taxon>
        <taxon>Sinorhizobium/Ensifer group</taxon>
        <taxon>Ensifer</taxon>
    </lineage>
</organism>
<dbReference type="Proteomes" id="UP001055460">
    <property type="component" value="Chromosome"/>
</dbReference>
<evidence type="ECO:0000313" key="3">
    <source>
        <dbReference type="Proteomes" id="UP001055460"/>
    </source>
</evidence>
<evidence type="ECO:0000256" key="1">
    <source>
        <dbReference type="SAM" id="Phobius"/>
    </source>
</evidence>
<feature type="transmembrane region" description="Helical" evidence="1">
    <location>
        <begin position="65"/>
        <end position="83"/>
    </location>
</feature>
<sequence length="171" mass="17893">MANPLSTLGIIHTVISLAPVVAGLYGFARYGAIVPGTRSGKLYLAAIILAVLTSAGLSSTGGFNAGHALGIVTLLVIGGSLAAQRLEFFGRLRPYLATLGLSFSYFLLIVPAIAETLKRLPASQPLASGPESPIVQTTLLAWLVIFLAGLSVQAYLIHRRAVVGARARRSR</sequence>
<keyword evidence="1" id="KW-0472">Membrane</keyword>
<keyword evidence="1" id="KW-1133">Transmembrane helix</keyword>
<dbReference type="EMBL" id="CP098807">
    <property type="protein sequence ID" value="USJ24023.1"/>
    <property type="molecule type" value="Genomic_DNA"/>
</dbReference>
<gene>
    <name evidence="2" type="ORF">NE863_03255</name>
</gene>
<protein>
    <recommendedName>
        <fullName evidence="4">DUF2306 domain-containing protein</fullName>
    </recommendedName>
</protein>
<feature type="transmembrane region" description="Helical" evidence="1">
    <location>
        <begin position="134"/>
        <end position="157"/>
    </location>
</feature>
<dbReference type="RefSeq" id="WP_090294702.1">
    <property type="nucleotide sequence ID" value="NZ_CAXURO020000001.1"/>
</dbReference>
<feature type="transmembrane region" description="Helical" evidence="1">
    <location>
        <begin position="40"/>
        <end position="59"/>
    </location>
</feature>
<keyword evidence="1" id="KW-0812">Transmembrane</keyword>
<accession>A0A9Q9D9V6</accession>
<reference evidence="2" key="1">
    <citation type="submission" date="2022-06" db="EMBL/GenBank/DDBJ databases">
        <title>Physiological and biochemical characterization and genomic elucidation of a strain of the genus Ensifer adhaerens M8 that combines arsenic oxidation and chromium reduction.</title>
        <authorList>
            <person name="Li X."/>
            <person name="Yu c."/>
        </authorList>
    </citation>
    <scope>NUCLEOTIDE SEQUENCE</scope>
    <source>
        <strain evidence="2">M8</strain>
    </source>
</reference>
<dbReference type="AlphaFoldDB" id="A0A9Q9D9V6"/>
<proteinExistence type="predicted"/>
<evidence type="ECO:0000313" key="2">
    <source>
        <dbReference type="EMBL" id="USJ24023.1"/>
    </source>
</evidence>
<evidence type="ECO:0008006" key="4">
    <source>
        <dbReference type="Google" id="ProtNLM"/>
    </source>
</evidence>
<feature type="transmembrane region" description="Helical" evidence="1">
    <location>
        <begin position="6"/>
        <end position="28"/>
    </location>
</feature>
<feature type="transmembrane region" description="Helical" evidence="1">
    <location>
        <begin position="95"/>
        <end position="114"/>
    </location>
</feature>